<reference evidence="3" key="1">
    <citation type="submission" date="2021-07" db="EMBL/GenBank/DDBJ databases">
        <authorList>
            <person name="Durling M."/>
        </authorList>
    </citation>
    <scope>NUCLEOTIDE SEQUENCE</scope>
</reference>
<evidence type="ECO:0000313" key="4">
    <source>
        <dbReference type="Proteomes" id="UP000701801"/>
    </source>
</evidence>
<keyword evidence="4" id="KW-1185">Reference proteome</keyword>
<dbReference type="Proteomes" id="UP000701801">
    <property type="component" value="Unassembled WGS sequence"/>
</dbReference>
<accession>A0A9N9QBE2</accession>
<evidence type="ECO:0000256" key="2">
    <source>
        <dbReference type="SAM" id="SignalP"/>
    </source>
</evidence>
<comment type="caution">
    <text evidence="3">The sequence shown here is derived from an EMBL/GenBank/DDBJ whole genome shotgun (WGS) entry which is preliminary data.</text>
</comment>
<feature type="signal peptide" evidence="2">
    <location>
        <begin position="1"/>
        <end position="19"/>
    </location>
</feature>
<organism evidence="3 4">
    <name type="scientific">Hymenoscyphus albidus</name>
    <dbReference type="NCBI Taxonomy" id="595503"/>
    <lineage>
        <taxon>Eukaryota</taxon>
        <taxon>Fungi</taxon>
        <taxon>Dikarya</taxon>
        <taxon>Ascomycota</taxon>
        <taxon>Pezizomycotina</taxon>
        <taxon>Leotiomycetes</taxon>
        <taxon>Helotiales</taxon>
        <taxon>Helotiaceae</taxon>
        <taxon>Hymenoscyphus</taxon>
    </lineage>
</organism>
<feature type="region of interest" description="Disordered" evidence="1">
    <location>
        <begin position="88"/>
        <end position="110"/>
    </location>
</feature>
<proteinExistence type="predicted"/>
<dbReference type="AlphaFoldDB" id="A0A9N9QBE2"/>
<feature type="chain" id="PRO_5040282421" evidence="2">
    <location>
        <begin position="20"/>
        <end position="110"/>
    </location>
</feature>
<evidence type="ECO:0000313" key="3">
    <source>
        <dbReference type="EMBL" id="CAG8982019.1"/>
    </source>
</evidence>
<dbReference type="OrthoDB" id="10287707at2759"/>
<dbReference type="EMBL" id="CAJVRM010000551">
    <property type="protein sequence ID" value="CAG8982019.1"/>
    <property type="molecule type" value="Genomic_DNA"/>
</dbReference>
<evidence type="ECO:0000256" key="1">
    <source>
        <dbReference type="SAM" id="MobiDB-lite"/>
    </source>
</evidence>
<protein>
    <submittedName>
        <fullName evidence="3">Uncharacterized protein</fullName>
    </submittedName>
</protein>
<gene>
    <name evidence="3" type="ORF">HYALB_00004888</name>
</gene>
<name>A0A9N9QBE2_9HELO</name>
<sequence>MYFGKVFAALAVFTTVGLGYPVALEADDAIGNTWSESISNREADENIGNTWSNSVSNADESFGGIVTESISYAQRSAEADENIGNTWSNSVSNAADENIGNTWSESIANN</sequence>
<keyword evidence="2" id="KW-0732">Signal</keyword>